<evidence type="ECO:0000313" key="2">
    <source>
        <dbReference type="Ensembl" id="ENSOCUP00000037746.1"/>
    </source>
</evidence>
<dbReference type="GeneTree" id="ENSGT00410000028909"/>
<reference evidence="2" key="3">
    <citation type="submission" date="2025-09" db="UniProtKB">
        <authorList>
            <consortium name="Ensembl"/>
        </authorList>
    </citation>
    <scope>IDENTIFICATION</scope>
    <source>
        <strain evidence="2">Thorbecke</strain>
    </source>
</reference>
<evidence type="ECO:0000256" key="1">
    <source>
        <dbReference type="SAM" id="MobiDB-lite"/>
    </source>
</evidence>
<keyword evidence="3" id="KW-1185">Reference proteome</keyword>
<dbReference type="AlphaFoldDB" id="A0A5F9CVF8"/>
<sequence>MALSAGRLQCVAGPGLHQGGARRAVPQDGGHLALPVVDAFAQWAAVHTQLQVLAFLVGHGQVLGHADGQGQVATQLPHEHRGPYVAGVHLHVATALALHDAQALGIAVPTAGGAVHEGGWQVIGHSLVHFLLGALVVGFEDDSDLWGGHEQATATSQSQPPFLPALGQ</sequence>
<feature type="region of interest" description="Disordered" evidence="1">
    <location>
        <begin position="149"/>
        <end position="168"/>
    </location>
</feature>
<evidence type="ECO:0000313" key="3">
    <source>
        <dbReference type="Proteomes" id="UP000001811"/>
    </source>
</evidence>
<organism evidence="2 3">
    <name type="scientific">Oryctolagus cuniculus</name>
    <name type="common">Rabbit</name>
    <dbReference type="NCBI Taxonomy" id="9986"/>
    <lineage>
        <taxon>Eukaryota</taxon>
        <taxon>Metazoa</taxon>
        <taxon>Chordata</taxon>
        <taxon>Craniata</taxon>
        <taxon>Vertebrata</taxon>
        <taxon>Euteleostomi</taxon>
        <taxon>Mammalia</taxon>
        <taxon>Eutheria</taxon>
        <taxon>Euarchontoglires</taxon>
        <taxon>Glires</taxon>
        <taxon>Lagomorpha</taxon>
        <taxon>Leporidae</taxon>
        <taxon>Oryctolagus</taxon>
    </lineage>
</organism>
<accession>A0A5F9CVF8</accession>
<dbReference type="Ensembl" id="ENSOCUT00000054375.1">
    <property type="protein sequence ID" value="ENSOCUP00000037746.1"/>
    <property type="gene ID" value="ENSOCUG00000029913.1"/>
</dbReference>
<protein>
    <submittedName>
        <fullName evidence="2">Uncharacterized protein</fullName>
    </submittedName>
</protein>
<name>A0A5F9CVF8_RABIT</name>
<dbReference type="Proteomes" id="UP000001811">
    <property type="component" value="Chromosome 11"/>
</dbReference>
<dbReference type="EMBL" id="AAGW02043618">
    <property type="status" value="NOT_ANNOTATED_CDS"/>
    <property type="molecule type" value="Genomic_DNA"/>
</dbReference>
<reference evidence="2 3" key="1">
    <citation type="journal article" date="2011" name="Nature">
        <title>A high-resolution map of human evolutionary constraint using 29 mammals.</title>
        <authorList>
            <person name="Lindblad-Toh K."/>
            <person name="Garber M."/>
            <person name="Zuk O."/>
            <person name="Lin M.F."/>
            <person name="Parker B.J."/>
            <person name="Washietl S."/>
            <person name="Kheradpour P."/>
            <person name="Ernst J."/>
            <person name="Jordan G."/>
            <person name="Mauceli E."/>
            <person name="Ward L.D."/>
            <person name="Lowe C.B."/>
            <person name="Holloway A.K."/>
            <person name="Clamp M."/>
            <person name="Gnerre S."/>
            <person name="Alfoldi J."/>
            <person name="Beal K."/>
            <person name="Chang J."/>
            <person name="Clawson H."/>
            <person name="Cuff J."/>
            <person name="Di Palma F."/>
            <person name="Fitzgerald S."/>
            <person name="Flicek P."/>
            <person name="Guttman M."/>
            <person name="Hubisz M.J."/>
            <person name="Jaffe D.B."/>
            <person name="Jungreis I."/>
            <person name="Kent W.J."/>
            <person name="Kostka D."/>
            <person name="Lara M."/>
            <person name="Martins A.L."/>
            <person name="Massingham T."/>
            <person name="Moltke I."/>
            <person name="Raney B.J."/>
            <person name="Rasmussen M.D."/>
            <person name="Robinson J."/>
            <person name="Stark A."/>
            <person name="Vilella A.J."/>
            <person name="Wen J."/>
            <person name="Xie X."/>
            <person name="Zody M.C."/>
            <person name="Baldwin J."/>
            <person name="Bloom T."/>
            <person name="Chin C.W."/>
            <person name="Heiman D."/>
            <person name="Nicol R."/>
            <person name="Nusbaum C."/>
            <person name="Young S."/>
            <person name="Wilkinson J."/>
            <person name="Worley K.C."/>
            <person name="Kovar C.L."/>
            <person name="Muzny D.M."/>
            <person name="Gibbs R.A."/>
            <person name="Cree A."/>
            <person name="Dihn H.H."/>
            <person name="Fowler G."/>
            <person name="Jhangiani S."/>
            <person name="Joshi V."/>
            <person name="Lee S."/>
            <person name="Lewis L.R."/>
            <person name="Nazareth L.V."/>
            <person name="Okwuonu G."/>
            <person name="Santibanez J."/>
            <person name="Warren W.C."/>
            <person name="Mardis E.R."/>
            <person name="Weinstock G.M."/>
            <person name="Wilson R.K."/>
            <person name="Delehaunty K."/>
            <person name="Dooling D."/>
            <person name="Fronik C."/>
            <person name="Fulton L."/>
            <person name="Fulton B."/>
            <person name="Graves T."/>
            <person name="Minx P."/>
            <person name="Sodergren E."/>
            <person name="Birney E."/>
            <person name="Margulies E.H."/>
            <person name="Herrero J."/>
            <person name="Green E.D."/>
            <person name="Haussler D."/>
            <person name="Siepel A."/>
            <person name="Goldman N."/>
            <person name="Pollard K.S."/>
            <person name="Pedersen J.S."/>
            <person name="Lander E.S."/>
            <person name="Kellis M."/>
        </authorList>
    </citation>
    <scope>NUCLEOTIDE SEQUENCE [LARGE SCALE GENOMIC DNA]</scope>
    <source>
        <strain evidence="2 3">Thorbecke inbred</strain>
    </source>
</reference>
<dbReference type="Bgee" id="ENSOCUG00000029913">
    <property type="expression patterns" value="Expressed in uterus and 14 other cell types or tissues"/>
</dbReference>
<proteinExistence type="predicted"/>
<reference evidence="2" key="2">
    <citation type="submission" date="2025-08" db="UniProtKB">
        <authorList>
            <consortium name="Ensembl"/>
        </authorList>
    </citation>
    <scope>IDENTIFICATION</scope>
    <source>
        <strain evidence="2">Thorbecke</strain>
    </source>
</reference>
<dbReference type="InParanoid" id="A0A5F9CVF8"/>